<dbReference type="EMBL" id="KV417586">
    <property type="protein sequence ID" value="KZP17079.1"/>
    <property type="molecule type" value="Genomic_DNA"/>
</dbReference>
<keyword evidence="2" id="KW-1185">Reference proteome</keyword>
<evidence type="ECO:0000313" key="2">
    <source>
        <dbReference type="Proteomes" id="UP000076532"/>
    </source>
</evidence>
<reference evidence="1 2" key="1">
    <citation type="journal article" date="2016" name="Mol. Biol. Evol.">
        <title>Comparative Genomics of Early-Diverging Mushroom-Forming Fungi Provides Insights into the Origins of Lignocellulose Decay Capabilities.</title>
        <authorList>
            <person name="Nagy L.G."/>
            <person name="Riley R."/>
            <person name="Tritt A."/>
            <person name="Adam C."/>
            <person name="Daum C."/>
            <person name="Floudas D."/>
            <person name="Sun H."/>
            <person name="Yadav J.S."/>
            <person name="Pangilinan J."/>
            <person name="Larsson K.H."/>
            <person name="Matsuura K."/>
            <person name="Barry K."/>
            <person name="Labutti K."/>
            <person name="Kuo R."/>
            <person name="Ohm R.A."/>
            <person name="Bhattacharya S.S."/>
            <person name="Shirouzu T."/>
            <person name="Yoshinaga Y."/>
            <person name="Martin F.M."/>
            <person name="Grigoriev I.V."/>
            <person name="Hibbett D.S."/>
        </authorList>
    </citation>
    <scope>NUCLEOTIDE SEQUENCE [LARGE SCALE GENOMIC DNA]</scope>
    <source>
        <strain evidence="1 2">CBS 109695</strain>
    </source>
</reference>
<organism evidence="1 2">
    <name type="scientific">Athelia psychrophila</name>
    <dbReference type="NCBI Taxonomy" id="1759441"/>
    <lineage>
        <taxon>Eukaryota</taxon>
        <taxon>Fungi</taxon>
        <taxon>Dikarya</taxon>
        <taxon>Basidiomycota</taxon>
        <taxon>Agaricomycotina</taxon>
        <taxon>Agaricomycetes</taxon>
        <taxon>Agaricomycetidae</taxon>
        <taxon>Atheliales</taxon>
        <taxon>Atheliaceae</taxon>
        <taxon>Athelia</taxon>
    </lineage>
</organism>
<proteinExistence type="predicted"/>
<sequence>MQTEGCYAIARLVGTVNCRRSSGNGLVERESGDFSDGDSRIAEGAFDGCRSSLFELSCCTTLIIAVASQHRGFSSGYAR</sequence>
<name>A0A166FRE4_9AGAM</name>
<protein>
    <submittedName>
        <fullName evidence="1">Uncharacterized protein</fullName>
    </submittedName>
</protein>
<dbReference type="AlphaFoldDB" id="A0A166FRE4"/>
<evidence type="ECO:0000313" key="1">
    <source>
        <dbReference type="EMBL" id="KZP17079.1"/>
    </source>
</evidence>
<accession>A0A166FRE4</accession>
<gene>
    <name evidence="1" type="ORF">FIBSPDRAFT_865235</name>
</gene>
<dbReference type="Proteomes" id="UP000076532">
    <property type="component" value="Unassembled WGS sequence"/>
</dbReference>